<organism evidence="1 2">
    <name type="scientific">Oikeobacillus pervagus</name>
    <dbReference type="NCBI Taxonomy" id="1325931"/>
    <lineage>
        <taxon>Bacteria</taxon>
        <taxon>Bacillati</taxon>
        <taxon>Bacillota</taxon>
        <taxon>Bacilli</taxon>
        <taxon>Bacillales</taxon>
        <taxon>Bacillaceae</taxon>
        <taxon>Oikeobacillus</taxon>
    </lineage>
</organism>
<proteinExistence type="predicted"/>
<gene>
    <name evidence="1" type="ORF">J2S13_002807</name>
</gene>
<dbReference type="CDD" id="cd07067">
    <property type="entry name" value="HP_PGM_like"/>
    <property type="match status" value="1"/>
</dbReference>
<accession>A0AAJ1T0I1</accession>
<name>A0AAJ1T0I1_9BACI</name>
<reference evidence="1" key="1">
    <citation type="submission" date="2023-07" db="EMBL/GenBank/DDBJ databases">
        <title>Genomic Encyclopedia of Type Strains, Phase IV (KMG-IV): sequencing the most valuable type-strain genomes for metagenomic binning, comparative biology and taxonomic classification.</title>
        <authorList>
            <person name="Goeker M."/>
        </authorList>
    </citation>
    <scope>NUCLEOTIDE SEQUENCE</scope>
    <source>
        <strain evidence="1">DSM 23947</strain>
    </source>
</reference>
<keyword evidence="2" id="KW-1185">Reference proteome</keyword>
<dbReference type="Pfam" id="PF00300">
    <property type="entry name" value="His_Phos_1"/>
    <property type="match status" value="1"/>
</dbReference>
<dbReference type="InterPro" id="IPR029033">
    <property type="entry name" value="His_PPase_superfam"/>
</dbReference>
<dbReference type="SUPFAM" id="SSF53254">
    <property type="entry name" value="Phosphoglycerate mutase-like"/>
    <property type="match status" value="1"/>
</dbReference>
<evidence type="ECO:0000313" key="2">
    <source>
        <dbReference type="Proteomes" id="UP001237207"/>
    </source>
</evidence>
<comment type="caution">
    <text evidence="1">The sequence shown here is derived from an EMBL/GenBank/DDBJ whole genome shotgun (WGS) entry which is preliminary data.</text>
</comment>
<protein>
    <submittedName>
        <fullName evidence="1">Broad specificity phosphatase PhoE</fullName>
    </submittedName>
</protein>
<dbReference type="InterPro" id="IPR013078">
    <property type="entry name" value="His_Pase_superF_clade-1"/>
</dbReference>
<dbReference type="Gene3D" id="3.40.50.1240">
    <property type="entry name" value="Phosphoglycerate mutase-like"/>
    <property type="match status" value="1"/>
</dbReference>
<sequence>MKIGLIRHFQVHIDTPTFMSSKEFSQWVYDYDRADILKKDVDLLGIQWDICYTSNLPRAIQTAEMIFPHLVLEREELREVPIFPITNCKLVLPHFLWMIAGRIAWYLSHPSQLETKNATKVRAKQFVQQILKEKNQNIIVVSHGFFLSVLTKVLQKNGFEGKRKTFKNGELLLFEK</sequence>
<dbReference type="RefSeq" id="WP_307258355.1">
    <property type="nucleotide sequence ID" value="NZ_JAUSUC010000045.1"/>
</dbReference>
<dbReference type="AlphaFoldDB" id="A0AAJ1T0I1"/>
<evidence type="ECO:0000313" key="1">
    <source>
        <dbReference type="EMBL" id="MDQ0216349.1"/>
    </source>
</evidence>
<dbReference type="Proteomes" id="UP001237207">
    <property type="component" value="Unassembled WGS sequence"/>
</dbReference>
<dbReference type="EMBL" id="JAUSUC010000045">
    <property type="protein sequence ID" value="MDQ0216349.1"/>
    <property type="molecule type" value="Genomic_DNA"/>
</dbReference>